<dbReference type="InterPro" id="IPR003593">
    <property type="entry name" value="AAA+_ATPase"/>
</dbReference>
<evidence type="ECO:0000256" key="3">
    <source>
        <dbReference type="ARBA" id="ARBA00022840"/>
    </source>
</evidence>
<feature type="domain" description="ABC transporter" evidence="5">
    <location>
        <begin position="325"/>
        <end position="540"/>
    </location>
</feature>
<keyword evidence="3" id="KW-0067">ATP-binding</keyword>
<dbReference type="InterPro" id="IPR003439">
    <property type="entry name" value="ABC_transporter-like_ATP-bd"/>
</dbReference>
<dbReference type="SMART" id="SM00382">
    <property type="entry name" value="AAA"/>
    <property type="match status" value="2"/>
</dbReference>
<keyword evidence="1" id="KW-0677">Repeat</keyword>
<proteinExistence type="predicted"/>
<dbReference type="InterPro" id="IPR017871">
    <property type="entry name" value="ABC_transporter-like_CS"/>
</dbReference>
<evidence type="ECO:0000313" key="6">
    <source>
        <dbReference type="EMBL" id="KRL12859.1"/>
    </source>
</evidence>
<dbReference type="FunFam" id="3.40.50.300:FF:000011">
    <property type="entry name" value="Putative ABC transporter ATP-binding component"/>
    <property type="match status" value="1"/>
</dbReference>
<dbReference type="SUPFAM" id="SSF52540">
    <property type="entry name" value="P-loop containing nucleoside triphosphate hydrolases"/>
    <property type="match status" value="2"/>
</dbReference>
<dbReference type="Proteomes" id="UP000051330">
    <property type="component" value="Unassembled WGS sequence"/>
</dbReference>
<dbReference type="PROSITE" id="PS50893">
    <property type="entry name" value="ABC_TRANSPORTER_2"/>
    <property type="match status" value="2"/>
</dbReference>
<evidence type="ECO:0000313" key="7">
    <source>
        <dbReference type="Proteomes" id="UP000051330"/>
    </source>
</evidence>
<feature type="compositionally biased region" description="Basic and acidic residues" evidence="4">
    <location>
        <begin position="626"/>
        <end position="638"/>
    </location>
</feature>
<dbReference type="InterPro" id="IPR027417">
    <property type="entry name" value="P-loop_NTPase"/>
</dbReference>
<dbReference type="FunFam" id="3.40.50.300:FF:000309">
    <property type="entry name" value="ABC transporter ATP-binding protein"/>
    <property type="match status" value="1"/>
</dbReference>
<dbReference type="Gene3D" id="1.10.287.380">
    <property type="entry name" value="Valyl-tRNA synthetase, C-terminal domain"/>
    <property type="match status" value="1"/>
</dbReference>
<evidence type="ECO:0000256" key="4">
    <source>
        <dbReference type="SAM" id="MobiDB-lite"/>
    </source>
</evidence>
<dbReference type="GO" id="GO:0005524">
    <property type="term" value="F:ATP binding"/>
    <property type="evidence" value="ECO:0007669"/>
    <property type="project" value="UniProtKB-KW"/>
</dbReference>
<evidence type="ECO:0000256" key="1">
    <source>
        <dbReference type="ARBA" id="ARBA00022737"/>
    </source>
</evidence>
<keyword evidence="7" id="KW-1185">Reference proteome</keyword>
<dbReference type="InterPro" id="IPR037118">
    <property type="entry name" value="Val-tRNA_synth_C_sf"/>
</dbReference>
<dbReference type="PROSITE" id="PS00211">
    <property type="entry name" value="ABC_TRANSPORTER_1"/>
    <property type="match status" value="2"/>
</dbReference>
<keyword evidence="2" id="KW-0547">Nucleotide-binding</keyword>
<dbReference type="RefSeq" id="WP_057819659.1">
    <property type="nucleotide sequence ID" value="NZ_AZEC01000005.1"/>
</dbReference>
<dbReference type="OrthoDB" id="9760950at2"/>
<dbReference type="PANTHER" id="PTHR42855:SF2">
    <property type="entry name" value="DRUG RESISTANCE ABC TRANSPORTER,ATP-BINDING PROTEIN"/>
    <property type="match status" value="1"/>
</dbReference>
<gene>
    <name evidence="6" type="ORF">FD09_GL002398</name>
</gene>
<dbReference type="InterPro" id="IPR051309">
    <property type="entry name" value="ABCF_ATPase"/>
</dbReference>
<dbReference type="GO" id="GO:0016887">
    <property type="term" value="F:ATP hydrolysis activity"/>
    <property type="evidence" value="ECO:0007669"/>
    <property type="project" value="InterPro"/>
</dbReference>
<dbReference type="InterPro" id="IPR032524">
    <property type="entry name" value="ABC_tran_C"/>
</dbReference>
<protein>
    <submittedName>
        <fullName evidence="6">ABC transporter ATPase</fullName>
    </submittedName>
</protein>
<sequence>MILLQAQHVRKEFNAIPIFTDANLVVQDHDRIGLVGPNGVGKSTFIKTIIGEEEPTAGQISFANNLNWGYLAQDSGLDTTRTIYAEMLTAFTDLRKMATQIHELEQQMGADPHNENLLSTYDRLSHDFTEQNGYGYEAEIRTVLAGFKFGPDVYDKPIATLSGGEKSRLALAKLLLEKRQLLILDEPTNHLDIDTLTWLEGYLRNYPGALLLVSHDQYFLDKLTTQIVELRPTGTTRYTGNYSKYLGEREQRSELAWKAYEKQQEEIAKLEDYIQKNIVRASTTKMAQSRRKKLEKMVRLPKPTGPDKTIRFSFTQERSSGHDVLRVKDATVGYTADHPMSGPININVDKGDRTAIIGPNGIGKSTLLKSILGKIPFLAGTVLFGTGVVVGYYDQEQMILHPEKTVLNEVWDDHPTMAEKDIRAVLGSFLFRGDDVLKGVADLSGGEKARLSLVKLALDHDNFLILDEPTNHLDIESKEVLENALTDFAGTILFVSHDRYFINALANHTYVLSKDGSTHYLGNYDYYIAKKAEEDALASEQATPADAQPVAVEKTENQQDFEETKAAQRNQRKLTREVAALEAQIDQYSHEEAKLQESMADPAALTDYKKMQSLQEQLTALQNKRHQAEHDWENKLTELDDQTD</sequence>
<dbReference type="InterPro" id="IPR032781">
    <property type="entry name" value="ABC_tran_Xtn"/>
</dbReference>
<name>A0A0R1N7M6_9LACO</name>
<comment type="caution">
    <text evidence="6">The sequence shown here is derived from an EMBL/GenBank/DDBJ whole genome shotgun (WGS) entry which is preliminary data.</text>
</comment>
<dbReference type="AlphaFoldDB" id="A0A0R1N7M6"/>
<dbReference type="PATRIC" id="fig|1423792.3.peg.2445"/>
<dbReference type="Pfam" id="PF12848">
    <property type="entry name" value="ABC_tran_Xtn"/>
    <property type="match status" value="1"/>
</dbReference>
<dbReference type="EMBL" id="AZEC01000005">
    <property type="protein sequence ID" value="KRL12859.1"/>
    <property type="molecule type" value="Genomic_DNA"/>
</dbReference>
<evidence type="ECO:0000259" key="5">
    <source>
        <dbReference type="PROSITE" id="PS50893"/>
    </source>
</evidence>
<reference evidence="6 7" key="1">
    <citation type="journal article" date="2015" name="Genome Announc.">
        <title>Expanding the biotechnology potential of lactobacilli through comparative genomics of 213 strains and associated genera.</title>
        <authorList>
            <person name="Sun Z."/>
            <person name="Harris H.M."/>
            <person name="McCann A."/>
            <person name="Guo C."/>
            <person name="Argimon S."/>
            <person name="Zhang W."/>
            <person name="Yang X."/>
            <person name="Jeffery I.B."/>
            <person name="Cooney J.C."/>
            <person name="Kagawa T.F."/>
            <person name="Liu W."/>
            <person name="Song Y."/>
            <person name="Salvetti E."/>
            <person name="Wrobel A."/>
            <person name="Rasinkangas P."/>
            <person name="Parkhill J."/>
            <person name="Rea M.C."/>
            <person name="O'Sullivan O."/>
            <person name="Ritari J."/>
            <person name="Douillard F.P."/>
            <person name="Paul Ross R."/>
            <person name="Yang R."/>
            <person name="Briner A.E."/>
            <person name="Felis G.E."/>
            <person name="de Vos W.M."/>
            <person name="Barrangou R."/>
            <person name="Klaenhammer T.R."/>
            <person name="Caufield P.W."/>
            <person name="Cui Y."/>
            <person name="Zhang H."/>
            <person name="O'Toole P.W."/>
        </authorList>
    </citation>
    <scope>NUCLEOTIDE SEQUENCE [LARGE SCALE GENOMIC DNA]</scope>
    <source>
        <strain evidence="6 7">DSM 12744</strain>
    </source>
</reference>
<feature type="region of interest" description="Disordered" evidence="4">
    <location>
        <begin position="619"/>
        <end position="644"/>
    </location>
</feature>
<evidence type="ECO:0000256" key="2">
    <source>
        <dbReference type="ARBA" id="ARBA00022741"/>
    </source>
</evidence>
<dbReference type="STRING" id="1423792.FD09_GL002398"/>
<dbReference type="Pfam" id="PF16326">
    <property type="entry name" value="ABC_tran_CTD"/>
    <property type="match status" value="1"/>
</dbReference>
<feature type="domain" description="ABC transporter" evidence="5">
    <location>
        <begin position="4"/>
        <end position="258"/>
    </location>
</feature>
<dbReference type="Pfam" id="PF00005">
    <property type="entry name" value="ABC_tran"/>
    <property type="match status" value="2"/>
</dbReference>
<accession>A0A0R1N7M6</accession>
<dbReference type="PANTHER" id="PTHR42855">
    <property type="entry name" value="ABC TRANSPORTER ATP-BINDING SUBUNIT"/>
    <property type="match status" value="1"/>
</dbReference>
<organism evidence="6 7">
    <name type="scientific">Schleiferilactobacillus perolens DSM 12744</name>
    <dbReference type="NCBI Taxonomy" id="1423792"/>
    <lineage>
        <taxon>Bacteria</taxon>
        <taxon>Bacillati</taxon>
        <taxon>Bacillota</taxon>
        <taxon>Bacilli</taxon>
        <taxon>Lactobacillales</taxon>
        <taxon>Lactobacillaceae</taxon>
        <taxon>Schleiferilactobacillus</taxon>
    </lineage>
</organism>
<dbReference type="GO" id="GO:0003677">
    <property type="term" value="F:DNA binding"/>
    <property type="evidence" value="ECO:0007669"/>
    <property type="project" value="InterPro"/>
</dbReference>
<dbReference type="Gene3D" id="3.40.50.300">
    <property type="entry name" value="P-loop containing nucleotide triphosphate hydrolases"/>
    <property type="match status" value="2"/>
</dbReference>
<dbReference type="CDD" id="cd03221">
    <property type="entry name" value="ABCF_EF-3"/>
    <property type="match status" value="2"/>
</dbReference>